<name>A0ABR8JQ57_9BACT</name>
<evidence type="ECO:0008006" key="4">
    <source>
        <dbReference type="Google" id="ProtNLM"/>
    </source>
</evidence>
<evidence type="ECO:0000313" key="3">
    <source>
        <dbReference type="Proteomes" id="UP000606003"/>
    </source>
</evidence>
<organism evidence="2 3">
    <name type="scientific">Hymenobacter armeniacus</name>
    <dbReference type="NCBI Taxonomy" id="2771358"/>
    <lineage>
        <taxon>Bacteria</taxon>
        <taxon>Pseudomonadati</taxon>
        <taxon>Bacteroidota</taxon>
        <taxon>Cytophagia</taxon>
        <taxon>Cytophagales</taxon>
        <taxon>Hymenobacteraceae</taxon>
        <taxon>Hymenobacter</taxon>
    </lineage>
</organism>
<gene>
    <name evidence="2" type="ORF">IC234_01135</name>
</gene>
<feature type="chain" id="PRO_5046934616" description="Lipocalin-like domain-containing protein" evidence="1">
    <location>
        <begin position="21"/>
        <end position="129"/>
    </location>
</feature>
<reference evidence="2 3" key="1">
    <citation type="submission" date="2020-09" db="EMBL/GenBank/DDBJ databases">
        <authorList>
            <person name="Kim M.K."/>
        </authorList>
    </citation>
    <scope>NUCLEOTIDE SEQUENCE [LARGE SCALE GENOMIC DNA]</scope>
    <source>
        <strain evidence="2 3">BT189</strain>
    </source>
</reference>
<dbReference type="RefSeq" id="WP_190921997.1">
    <property type="nucleotide sequence ID" value="NZ_JACXAC010000001.1"/>
</dbReference>
<evidence type="ECO:0000313" key="2">
    <source>
        <dbReference type="EMBL" id="MBD2720715.1"/>
    </source>
</evidence>
<dbReference type="EMBL" id="JACXAC010000001">
    <property type="protein sequence ID" value="MBD2720715.1"/>
    <property type="molecule type" value="Genomic_DNA"/>
</dbReference>
<evidence type="ECO:0000256" key="1">
    <source>
        <dbReference type="SAM" id="SignalP"/>
    </source>
</evidence>
<dbReference type="Proteomes" id="UP000606003">
    <property type="component" value="Unassembled WGS sequence"/>
</dbReference>
<protein>
    <recommendedName>
        <fullName evidence="4">Lipocalin-like domain-containing protein</fullName>
    </recommendedName>
</protein>
<sequence length="129" mass="14194">MRFSLFSAVCFLLLITSCQKSTPTPDLNGTYTGTFQRQSGGGGQVSQVSLTFSGGKWSGNSQIPKYPGLCSGTYDVNGKKITFTNVCYWTADFDWSLILSDEYDLNVSGNVVEIIKQAPSYKDVYRLSK</sequence>
<keyword evidence="3" id="KW-1185">Reference proteome</keyword>
<feature type="signal peptide" evidence="1">
    <location>
        <begin position="1"/>
        <end position="20"/>
    </location>
</feature>
<accession>A0ABR8JQ57</accession>
<comment type="caution">
    <text evidence="2">The sequence shown here is derived from an EMBL/GenBank/DDBJ whole genome shotgun (WGS) entry which is preliminary data.</text>
</comment>
<dbReference type="PROSITE" id="PS51257">
    <property type="entry name" value="PROKAR_LIPOPROTEIN"/>
    <property type="match status" value="1"/>
</dbReference>
<keyword evidence="1" id="KW-0732">Signal</keyword>
<proteinExistence type="predicted"/>